<sequence length="211" mass="22591">TTAETIALRPTQSADAGLIVRIRGLNSSWDADSTDVTIGGSGSETDASGTFIRVNQLEVIGATRNVGIIVAFASGETWNHASWTREEIVPYAGISKGAHWSIPRGKKFIPDIFRPTATFSGGYSVKLGGTGFVRKDSTSTGVIAILVRNFGSTWKVFDEVTYNTEQAIQSVSYVERSTDWISGKSDIMVAVGCTATTTDATVWLSGRISKE</sequence>
<protein>
    <submittedName>
        <fullName evidence="1">Uncharacterized protein</fullName>
    </submittedName>
</protein>
<comment type="caution">
    <text evidence="1">The sequence shown here is derived from an EMBL/GenBank/DDBJ whole genome shotgun (WGS) entry which is preliminary data.</text>
</comment>
<dbReference type="EMBL" id="LAZR01066561">
    <property type="protein sequence ID" value="KKK53336.1"/>
    <property type="molecule type" value="Genomic_DNA"/>
</dbReference>
<proteinExistence type="predicted"/>
<feature type="non-terminal residue" evidence="1">
    <location>
        <position position="1"/>
    </location>
</feature>
<gene>
    <name evidence="1" type="ORF">LCGC14_3095800</name>
</gene>
<organism evidence="1">
    <name type="scientific">marine sediment metagenome</name>
    <dbReference type="NCBI Taxonomy" id="412755"/>
    <lineage>
        <taxon>unclassified sequences</taxon>
        <taxon>metagenomes</taxon>
        <taxon>ecological metagenomes</taxon>
    </lineage>
</organism>
<dbReference type="AlphaFoldDB" id="A0A0F8YZH3"/>
<reference evidence="1" key="1">
    <citation type="journal article" date="2015" name="Nature">
        <title>Complex archaea that bridge the gap between prokaryotes and eukaryotes.</title>
        <authorList>
            <person name="Spang A."/>
            <person name="Saw J.H."/>
            <person name="Jorgensen S.L."/>
            <person name="Zaremba-Niedzwiedzka K."/>
            <person name="Martijn J."/>
            <person name="Lind A.E."/>
            <person name="van Eijk R."/>
            <person name="Schleper C."/>
            <person name="Guy L."/>
            <person name="Ettema T.J."/>
        </authorList>
    </citation>
    <scope>NUCLEOTIDE SEQUENCE</scope>
</reference>
<evidence type="ECO:0000313" key="1">
    <source>
        <dbReference type="EMBL" id="KKK53336.1"/>
    </source>
</evidence>
<accession>A0A0F8YZH3</accession>
<name>A0A0F8YZH3_9ZZZZ</name>